<reference evidence="1" key="1">
    <citation type="journal article" date="2014" name="Front. Microbiol.">
        <title>High frequency of phylogenetically diverse reductive dehalogenase-homologous genes in deep subseafloor sedimentary metagenomes.</title>
        <authorList>
            <person name="Kawai M."/>
            <person name="Futagami T."/>
            <person name="Toyoda A."/>
            <person name="Takaki Y."/>
            <person name="Nishi S."/>
            <person name="Hori S."/>
            <person name="Arai W."/>
            <person name="Tsubouchi T."/>
            <person name="Morono Y."/>
            <person name="Uchiyama I."/>
            <person name="Ito T."/>
            <person name="Fujiyama A."/>
            <person name="Inagaki F."/>
            <person name="Takami H."/>
        </authorList>
    </citation>
    <scope>NUCLEOTIDE SEQUENCE</scope>
    <source>
        <strain evidence="1">Expedition CK06-06</strain>
    </source>
</reference>
<dbReference type="AlphaFoldDB" id="X0YLR9"/>
<evidence type="ECO:0000313" key="1">
    <source>
        <dbReference type="EMBL" id="GAG37661.1"/>
    </source>
</evidence>
<proteinExistence type="predicted"/>
<gene>
    <name evidence="1" type="ORF">S01H1_67319</name>
</gene>
<protein>
    <submittedName>
        <fullName evidence="1">Uncharacterized protein</fullName>
    </submittedName>
</protein>
<feature type="non-terminal residue" evidence="1">
    <location>
        <position position="63"/>
    </location>
</feature>
<dbReference type="EMBL" id="BARS01044576">
    <property type="protein sequence ID" value="GAG37661.1"/>
    <property type="molecule type" value="Genomic_DNA"/>
</dbReference>
<sequence>MARTKKTTRKRQTYEFTLKNIDVENILLRYCEQREITSDDEIEESAVNLEDDELGLSDIVHEK</sequence>
<comment type="caution">
    <text evidence="1">The sequence shown here is derived from an EMBL/GenBank/DDBJ whole genome shotgun (WGS) entry which is preliminary data.</text>
</comment>
<name>X0YLR9_9ZZZZ</name>
<organism evidence="1">
    <name type="scientific">marine sediment metagenome</name>
    <dbReference type="NCBI Taxonomy" id="412755"/>
    <lineage>
        <taxon>unclassified sequences</taxon>
        <taxon>metagenomes</taxon>
        <taxon>ecological metagenomes</taxon>
    </lineage>
</organism>
<accession>X0YLR9</accession>